<comment type="catalytic activity">
    <reaction evidence="1">
        <text>Hydrolysis of alkylated DNA, releasing 3-methyladenine, 3-methylguanine, 7-methylguanine and 7-methyladenine.</text>
        <dbReference type="EC" id="3.2.2.21"/>
    </reaction>
</comment>
<dbReference type="Pfam" id="PF00730">
    <property type="entry name" value="HhH-GPD"/>
    <property type="match status" value="1"/>
</dbReference>
<feature type="domain" description="HhH-GPD" evidence="5">
    <location>
        <begin position="42"/>
        <end position="191"/>
    </location>
</feature>
<dbReference type="SMART" id="SM00478">
    <property type="entry name" value="ENDO3c"/>
    <property type="match status" value="1"/>
</dbReference>
<comment type="caution">
    <text evidence="6">The sequence shown here is derived from an EMBL/GenBank/DDBJ whole genome shotgun (WGS) entry which is preliminary data.</text>
</comment>
<dbReference type="InterPro" id="IPR051912">
    <property type="entry name" value="Alkylbase_DNA_Glycosylase/TA"/>
</dbReference>
<dbReference type="PANTHER" id="PTHR43003:SF5">
    <property type="entry name" value="DNA-3-METHYLADENINE GLYCOSYLASE"/>
    <property type="match status" value="1"/>
</dbReference>
<evidence type="ECO:0000259" key="5">
    <source>
        <dbReference type="SMART" id="SM00478"/>
    </source>
</evidence>
<dbReference type="PANTHER" id="PTHR43003">
    <property type="entry name" value="DNA-3-METHYLADENINE GLYCOSYLASE"/>
    <property type="match status" value="1"/>
</dbReference>
<dbReference type="SUPFAM" id="SSF48150">
    <property type="entry name" value="DNA-glycosylase"/>
    <property type="match status" value="1"/>
</dbReference>
<evidence type="ECO:0000313" key="6">
    <source>
        <dbReference type="EMBL" id="MFD2891916.1"/>
    </source>
</evidence>
<gene>
    <name evidence="6" type="ORF">ACFS5J_07830</name>
</gene>
<sequence>METCFELLAERDTVLKELYKQYGVPYIPSRPQGFVTLCKLILEQQVSLASAKACFLKLEAKLVAITPQNIINATDEELRSCTVSRQKSVYLKELANAVLLNQIDLDNLSKISSEEVRNQLIQIKGIGNWTVDVYLMFALGDLDLFPLGDIALINTMKELYKCNSTEEMIVISNAWKPYRSLATYLFWHHYLEKRGRKPLIY</sequence>
<keyword evidence="7" id="KW-1185">Reference proteome</keyword>
<evidence type="ECO:0000256" key="4">
    <source>
        <dbReference type="ARBA" id="ARBA00023204"/>
    </source>
</evidence>
<keyword evidence="4" id="KW-0234">DNA repair</keyword>
<dbReference type="EMBL" id="JBHUPC010000013">
    <property type="protein sequence ID" value="MFD2891916.1"/>
    <property type="molecule type" value="Genomic_DNA"/>
</dbReference>
<dbReference type="Proteomes" id="UP001597534">
    <property type="component" value="Unassembled WGS sequence"/>
</dbReference>
<reference evidence="7" key="1">
    <citation type="journal article" date="2019" name="Int. J. Syst. Evol. Microbiol.">
        <title>The Global Catalogue of Microorganisms (GCM) 10K type strain sequencing project: providing services to taxonomists for standard genome sequencing and annotation.</title>
        <authorList>
            <consortium name="The Broad Institute Genomics Platform"/>
            <consortium name="The Broad Institute Genome Sequencing Center for Infectious Disease"/>
            <person name="Wu L."/>
            <person name="Ma J."/>
        </authorList>
    </citation>
    <scope>NUCLEOTIDE SEQUENCE [LARGE SCALE GENOMIC DNA]</scope>
    <source>
        <strain evidence="7">KCTC 22671</strain>
    </source>
</reference>
<keyword evidence="3" id="KW-0227">DNA damage</keyword>
<dbReference type="InterPro" id="IPR003265">
    <property type="entry name" value="HhH-GPD_domain"/>
</dbReference>
<protein>
    <recommendedName>
        <fullName evidence="2">DNA-3-methyladenine glycosylase II</fullName>
        <ecNumber evidence="2">3.2.2.21</ecNumber>
    </recommendedName>
</protein>
<dbReference type="EC" id="3.2.2.21" evidence="2"/>
<proteinExistence type="predicted"/>
<name>A0ABW5YLK0_9FLAO</name>
<dbReference type="RefSeq" id="WP_379811530.1">
    <property type="nucleotide sequence ID" value="NZ_JBHUPC010000013.1"/>
</dbReference>
<dbReference type="Gene3D" id="1.10.1670.40">
    <property type="match status" value="1"/>
</dbReference>
<dbReference type="Gene3D" id="1.10.340.30">
    <property type="entry name" value="Hypothetical protein, domain 2"/>
    <property type="match status" value="1"/>
</dbReference>
<evidence type="ECO:0000256" key="1">
    <source>
        <dbReference type="ARBA" id="ARBA00000086"/>
    </source>
</evidence>
<organism evidence="6 7">
    <name type="scientific">Flavobacterium chuncheonense</name>
    <dbReference type="NCBI Taxonomy" id="2026653"/>
    <lineage>
        <taxon>Bacteria</taxon>
        <taxon>Pseudomonadati</taxon>
        <taxon>Bacteroidota</taxon>
        <taxon>Flavobacteriia</taxon>
        <taxon>Flavobacteriales</taxon>
        <taxon>Flavobacteriaceae</taxon>
        <taxon>Flavobacterium</taxon>
    </lineage>
</organism>
<evidence type="ECO:0000313" key="7">
    <source>
        <dbReference type="Proteomes" id="UP001597534"/>
    </source>
</evidence>
<accession>A0ABW5YLK0</accession>
<evidence type="ECO:0000256" key="2">
    <source>
        <dbReference type="ARBA" id="ARBA00012000"/>
    </source>
</evidence>
<dbReference type="CDD" id="cd00056">
    <property type="entry name" value="ENDO3c"/>
    <property type="match status" value="1"/>
</dbReference>
<evidence type="ECO:0000256" key="3">
    <source>
        <dbReference type="ARBA" id="ARBA00022763"/>
    </source>
</evidence>
<dbReference type="InterPro" id="IPR011257">
    <property type="entry name" value="DNA_glycosylase"/>
</dbReference>